<gene>
    <name evidence="1" type="ORF">MLD38_018655</name>
</gene>
<protein>
    <submittedName>
        <fullName evidence="1">Uncharacterized protein</fullName>
    </submittedName>
</protein>
<evidence type="ECO:0000313" key="2">
    <source>
        <dbReference type="Proteomes" id="UP001057402"/>
    </source>
</evidence>
<sequence length="580" mass="64915">MNRMRPVYTRQHSNTGTPGTPMSPARSPATQHHRAGSMGNAKKAQTKAAAQRLAQVMAHQYADDDVEDDDLSYDYTPAGSVGGIGLAGGRGIRPRSPMTVRPYQDLPQSIRSGSGIRTSVSAKPAEQPPSAHGRTSDYNMVEPSLPPVRPNISIRSSQASNMEQPPSARSSLSGRPFPGVKSVPVMPASVPISLKPAPSSLPPDSPIENRLAERRLSSDWESMSFRDNSSQRSASALQDEYDMLQEENDQLLEKLRVAEEKFDEAEARAKQLEQQISTLGEGVTLESRLLSRKEAALQQREAALRMASQSRGRHDEIAALRIEAETAKEKLYEVQVMTQLSKEEMDEVVMKRCWLARYWSLCLHHGIHAEIAEAKKDYWSSFTPSPADVVLAAGQKAKEENSFQYDYLSKGENSLLDIPPRDEVIDIESMLLAEKGLRELALLKVEDGIMLAMALQRRRGILKSTYEDNAAEEAKLRMEGQIDATELNQEESEDLLFKQAWLMYFWRRAKNHEVEVDIADERLQFWINQSTKTTATLHDAVDVERGLMELRKLGIDDQLWQMTRRGHSQDGSAIKTGNEF</sequence>
<dbReference type="EMBL" id="CM042884">
    <property type="protein sequence ID" value="KAI4370288.1"/>
    <property type="molecule type" value="Genomic_DNA"/>
</dbReference>
<organism evidence="1 2">
    <name type="scientific">Melastoma candidum</name>
    <dbReference type="NCBI Taxonomy" id="119954"/>
    <lineage>
        <taxon>Eukaryota</taxon>
        <taxon>Viridiplantae</taxon>
        <taxon>Streptophyta</taxon>
        <taxon>Embryophyta</taxon>
        <taxon>Tracheophyta</taxon>
        <taxon>Spermatophyta</taxon>
        <taxon>Magnoliopsida</taxon>
        <taxon>eudicotyledons</taxon>
        <taxon>Gunneridae</taxon>
        <taxon>Pentapetalae</taxon>
        <taxon>rosids</taxon>
        <taxon>malvids</taxon>
        <taxon>Myrtales</taxon>
        <taxon>Melastomataceae</taxon>
        <taxon>Melastomatoideae</taxon>
        <taxon>Melastomateae</taxon>
        <taxon>Melastoma</taxon>
    </lineage>
</organism>
<name>A0ACB9QUF2_9MYRT</name>
<keyword evidence="2" id="KW-1185">Reference proteome</keyword>
<dbReference type="Proteomes" id="UP001057402">
    <property type="component" value="Chromosome 5"/>
</dbReference>
<evidence type="ECO:0000313" key="1">
    <source>
        <dbReference type="EMBL" id="KAI4370288.1"/>
    </source>
</evidence>
<comment type="caution">
    <text evidence="1">The sequence shown here is derived from an EMBL/GenBank/DDBJ whole genome shotgun (WGS) entry which is preliminary data.</text>
</comment>
<proteinExistence type="predicted"/>
<reference evidence="2" key="1">
    <citation type="journal article" date="2023" name="Front. Plant Sci.">
        <title>Chromosomal-level genome assembly of Melastoma candidum provides insights into trichome evolution.</title>
        <authorList>
            <person name="Zhong Y."/>
            <person name="Wu W."/>
            <person name="Sun C."/>
            <person name="Zou P."/>
            <person name="Liu Y."/>
            <person name="Dai S."/>
            <person name="Zhou R."/>
        </authorList>
    </citation>
    <scope>NUCLEOTIDE SEQUENCE [LARGE SCALE GENOMIC DNA]</scope>
</reference>
<accession>A0ACB9QUF2</accession>